<dbReference type="EMBL" id="CAMXCT010002624">
    <property type="protein sequence ID" value="CAI3999417.1"/>
    <property type="molecule type" value="Genomic_DNA"/>
</dbReference>
<dbReference type="EMBL" id="CAMXCT030002624">
    <property type="protein sequence ID" value="CAL4786729.1"/>
    <property type="molecule type" value="Genomic_DNA"/>
</dbReference>
<evidence type="ECO:0000256" key="1">
    <source>
        <dbReference type="ARBA" id="ARBA00004141"/>
    </source>
</evidence>
<dbReference type="InterPro" id="IPR053958">
    <property type="entry name" value="HMGCR/SNAP/NPC1-like_SSD"/>
</dbReference>
<comment type="similarity">
    <text evidence="7">Belongs to the dispatched family.</text>
</comment>
<keyword evidence="6" id="KW-0325">Glycoprotein</keyword>
<dbReference type="Gene3D" id="3.10.10.10">
    <property type="entry name" value="HIV Type 1 Reverse Transcriptase, subunit A, domain 1"/>
    <property type="match status" value="1"/>
</dbReference>
<dbReference type="GO" id="GO:0003677">
    <property type="term" value="F:DNA binding"/>
    <property type="evidence" value="ECO:0007669"/>
    <property type="project" value="InterPro"/>
</dbReference>
<evidence type="ECO:0000256" key="5">
    <source>
        <dbReference type="ARBA" id="ARBA00023172"/>
    </source>
</evidence>
<dbReference type="GO" id="GO:0022857">
    <property type="term" value="F:transmembrane transporter activity"/>
    <property type="evidence" value="ECO:0007669"/>
    <property type="project" value="TreeGrafter"/>
</dbReference>
<feature type="domain" description="SSD" evidence="10">
    <location>
        <begin position="769"/>
        <end position="867"/>
    </location>
</feature>
<feature type="region of interest" description="Disordered" evidence="8">
    <location>
        <begin position="1644"/>
        <end position="1678"/>
    </location>
</feature>
<feature type="compositionally biased region" description="Gly residues" evidence="8">
    <location>
        <begin position="15"/>
        <end position="33"/>
    </location>
</feature>
<dbReference type="GO" id="GO:0015074">
    <property type="term" value="P:DNA integration"/>
    <property type="evidence" value="ECO:0007669"/>
    <property type="project" value="InterPro"/>
</dbReference>
<dbReference type="GO" id="GO:0006310">
    <property type="term" value="P:DNA recombination"/>
    <property type="evidence" value="ECO:0007669"/>
    <property type="project" value="UniProtKB-KW"/>
</dbReference>
<dbReference type="InterPro" id="IPR000731">
    <property type="entry name" value="SSD"/>
</dbReference>
<reference evidence="12 13" key="2">
    <citation type="submission" date="2024-05" db="EMBL/GenBank/DDBJ databases">
        <authorList>
            <person name="Chen Y."/>
            <person name="Shah S."/>
            <person name="Dougan E. K."/>
            <person name="Thang M."/>
            <person name="Chan C."/>
        </authorList>
    </citation>
    <scope>NUCLEOTIDE SEQUENCE [LARGE SCALE GENOMIC DNA]</scope>
</reference>
<dbReference type="Gene3D" id="1.10.443.10">
    <property type="entry name" value="Intergrase catalytic core"/>
    <property type="match status" value="1"/>
</dbReference>
<dbReference type="EMBL" id="CAMXCT020002624">
    <property type="protein sequence ID" value="CAL1152792.1"/>
    <property type="molecule type" value="Genomic_DNA"/>
</dbReference>
<dbReference type="InterPro" id="IPR043128">
    <property type="entry name" value="Rev_trsase/Diguanyl_cyclase"/>
</dbReference>
<feature type="region of interest" description="Disordered" evidence="8">
    <location>
        <begin position="1971"/>
        <end position="1997"/>
    </location>
</feature>
<feature type="transmembrane region" description="Helical" evidence="9">
    <location>
        <begin position="913"/>
        <end position="933"/>
    </location>
</feature>
<keyword evidence="2 9" id="KW-0812">Transmembrane</keyword>
<dbReference type="InterPro" id="IPR043502">
    <property type="entry name" value="DNA/RNA_pol_sf"/>
</dbReference>
<feature type="transmembrane region" description="Helical" evidence="9">
    <location>
        <begin position="3367"/>
        <end position="3400"/>
    </location>
</feature>
<feature type="region of interest" description="Disordered" evidence="8">
    <location>
        <begin position="3591"/>
        <end position="3658"/>
    </location>
</feature>
<sequence>MYPQRPGIRGVTPGVPGGFPGARGLAGPGGPGGPTGPVPGGPRPNFGHPGFEQVPPRPSGPGGPGGPGGFYPHGIPGHMAPMPVAGSQGFGPMSGLTPQGPRSPAPVPVGPRGVPSHWGFGTPSGKDPLLSQPPEQQTERPETAPTNDDVDIDEDDADSHHDHHELWMVKAIEANPWRLLFGGFGCLLSCFLLIAILLLMDVRILDPRPNDIVPVILREHIAKKRQDAGRSIKEVALACPGCEHLEERSERMFYLHIIYEVERESGTLWETDILRRIHDIERKIFEARGLGPDGKEWAFTDMCLLVKPDEQLKILGRAFSDEPRCAFALSPLLFLADTMLPLADPPPFKMQSTVRKGYVWINETHHAWTDAVSRCAVPPEDAQKESLSSVSGSWLMKRAISYYDKNKLGLDPKESIVESWCASSPTSLPQGISNCGCLALVYNDVQLSLNWDISLKQMWDFEYGFKKLLRPEADAFVKKVIEYWASYDDDSVELCRRGSESCPWKNVGKPNPKPWSNKACNDGQVRRRSILSTQECGDLTGDYAAHAFYARRRAIDRVVPHPFVLAVPLPFYTTISADQTAEQKCVPSLINRRRSWGSCSCRRRSGAQNLPAKGWSCNGKRIEFTGENLGNEQLFLFPIRFPNLFSVVGDDAAGACEVQENGICVKRNLQVKSMHSLFFFGFPLTNVNPAWTGLTADKGRNEASDYIMEWIFNTYNDLLVNEDQNAKGILPTGVPLVVESDDSVTVPSRLYTLVFQQRYMGLLHLNGLFIILGVGVDDAFVIMDAYGQEKAEAEAEKRRTNFSAIMSPAAHHASKACLCTSLTTFFAFFSNATSNFPSIRTFGLFCACLIISNFLIDFSFFLTIVCANERLKSKPMGSGTGDPSKNSEEAEALRPIDKWFHDTFFVFVKSFRLPLLGIFAFFAMLCMYTATFVTPDPKMPQVFSSKDNYERFLPTLAKRYEQKFNPFRLKVRVHIGINATDPIDRGTTPDYNDCFFNCAGQKPNYVDIFASAGGSGKDKSNQQKSIQRVIATFCDFLEEAAEPDESGERGKEEGDFSHLRMASEADLGGQPSLKCVLRDFKAWTEKMNAASTATNKKGGRKEYPSGNFCCEKDSDFVQFLEHQKSERLNEPEEHISSVEPRMYQAGSRNMEHFQDEVFFDRIDGALVLRAVVIEIALKATWEIPYEEAKHYETVVPILSSVCLHKVTLRGPFWLKWVTILCGPQAGQHMEPVVTLEEAGGELYEFLFLLESEYLHGGNTWFNEHLHSLDVEGGLRWPLGTCGTPHSATGQLPDPTRQGAMDWAGVEGDLATRLQEVLGGVQRVREVALITRPVWDRAVENLQVPDVVDPAAPGPPNLRALLPVEIARTESFRRVCLMRVGRPTDEQGGGVPLSNIAPAILPFPAAGGPHAGNAGNAPQAATTRKLKLSAILDPTLDAEIVPLPPDEIARMYEDYRTKFGDHPGSDSDPSSDQLAALKQVLASGAVPFACFTTWGPHGQRLLRKQTFTGYQLNVASGEWSKKEQPGPSSFHAWYRCWRVYRTALLLLDSCDPERLDSYAETIRGFVTQFGDECWFLVARADAQMRSEQLERLRRQLRTSPAHGFTEAAPWSACFAAACKDHEYWSKELSTPATLFLARNKREPLQVKTEAEGDSPKKRPRQGRAPRRGYTGDDKSEKDAEGNYIRNCRGTDICKNYNLGRCGTAAAQGKCKAKRAHQCSRCMGPHQALSCPGKGKTASAGARDGQPSRKRPISPSKSPTEDQRADFRQKWGIPSREHQALTKKARTESQPATQEPKDAEGGATSALQTATTQPQGEPKLAMETVDKEDLEEGLVVDRQPPRRYGFWIHGKGDPRAKPWALILFSGKSRRGDLQRALAHKGWRVCAIDTVAPKATNLLCDATWDSIHTDIEHGNFEAIWIATPCETFSPLREKRPGPRVLRTLDRIQGLPKDSLSQGEQKQLKESNILVDRSVSAATSQTRAKKPWGLENPDHGEDRPSLWHMPRVKALIDGCSDLDIKFDQCRLGLSTTKPTRLLLYKTDLSQLHNLRCNHPIQTYQREDGSTGRGPHIPTVQRWVVNEKGEKERASKSQGQYTPEFSEAIAGAFHASQAGAQQFSLMDTALTIREEENRRALGGMRNPHLSCRRLPKTWDQGEAINKLLTKAQRLWTQLRHPAEAILQGKQAEEMPTIIVDKIRETIVKSLWNCKPRPQRTARARTPLRAEVIAGWANDPDSGILADWLDHGAPMGFAEEVTSTGVFPTVSKDMEEVEAEHIQAKTLEGWANYSSASEENKVLQELIQDYKKKGFCHTAASIEEATQELQRKPVLNKLGVLVKTKIENGVEVKKARIIWDLRRSGANSCCRQGERVLLPRLLDLAASALEGFRKSKDCWVAVIDIRDAFLNIPVGKDRFALAAAKPKSEVNDPLEIVLFDTLVFGAASSPTVWGRFAAWLGRTLAAVERRMRVQVYVDDPAFVLIGSFEEAVEQLTTALLWTAIAGFPVKLQKAIGGKEVPWIGAVLSLRTEEQSVVVTIPEEKIAKLKESTDKFLRRPVAGARELRSYAGALSFVAGLVPHLRPFLSSLWAVLPSCGGTASDGARAKGRSGKLVHTRRIEPALRWIGALLSGEAAPLRRELKAHFPALNVTITTDACPFGMGGTLRVEGELKEIFSSGLPQFELQKFEARKGDSKHTTLWEALALLIACRQWLSKFVGVAKVHVRSDSLSLLQTLLKGRAKSKDLAIIAREFALDLAKDRYRIHLLTHIPGVTNLEADALSRELAPVALELPRSLLGVPRASVKLGSAMPGKKRSWQKSQQAEPAGHGKLLPLREGFAIPIRGTGSPKLRDGPAGLSQAREGGGPRPYARGSSAEALAYIADPSLCSSTLKKDISAATTTGPNESRRQLWADLATKAGYSDPFHLRPDMVYEVMGALKLAGFRSAQLYLDTAKAQHVSLGYAWSDQLQQCYRAAVRSCLRNIGSPKQASPLPLAELAALGGSEAVVNGGPIWPARAALLASWWLLREIEASHAVREHVEVDEGNRRISWRLPSSKTDWKALGATRCHSCSCEFAPPVQCPYHCMVAHLEAVGQRPGAPIFPSADGSPASKVGWADTFQWLGAALGLPITHANGARCFTGHTARATGAVHLAASQVEMWRIQLFGRWGSQVFLQYVKEAPLKQLDKLALETSVHISIDAAKSRLEDLLRRAQHGLSTAVACPSQLMIRDCEAAVTHEEPPKPSDQLIMNRNGGKLHRALVFDSDMHPREWRTRCAWHFGGPHTLFEAIQKEPDDGIKLDQIWERHRTFCQISFSILFDFLAELMGCSRFVGDFAARENLPDLPDAMFATDMFAFHWFYVQEAMNAEVFDGIKLSLFLAFLVLLFATGNILLAAISVSCIIAIVSSVLAFAVCMGWKTSVSEAVIYVMVIGLSVDYVIHLGDAYLERPDEKREDRVQFMVTKMGVSVISGAISSAGAALFMMFCRSLFLVKFGMVICYVISVSVVTSLVFFSAMLLVVGPSGETGSLTACWRNIRRRLPCFKQRAEQEEQVSEPQKPVQPRLYSSVVRYRKSLARASMAHLDARALALQLGHEVQPTEIELSRLGQEDEPSPNPPDLPDEKGEKKVEIESMKETGRADSAEQAVPVQPQEAGEGQPESDTEIVDLRDMR</sequence>
<feature type="domain" description="SSD" evidence="10">
    <location>
        <begin position="3364"/>
        <end position="3506"/>
    </location>
</feature>
<dbReference type="Gene3D" id="1.20.1640.10">
    <property type="entry name" value="Multidrug efflux transporter AcrB transmembrane domain"/>
    <property type="match status" value="2"/>
</dbReference>
<evidence type="ECO:0000256" key="7">
    <source>
        <dbReference type="ARBA" id="ARBA00038046"/>
    </source>
</evidence>
<organism evidence="11">
    <name type="scientific">Cladocopium goreaui</name>
    <dbReference type="NCBI Taxonomy" id="2562237"/>
    <lineage>
        <taxon>Eukaryota</taxon>
        <taxon>Sar</taxon>
        <taxon>Alveolata</taxon>
        <taxon>Dinophyceae</taxon>
        <taxon>Suessiales</taxon>
        <taxon>Symbiodiniaceae</taxon>
        <taxon>Cladocopium</taxon>
    </lineage>
</organism>
<evidence type="ECO:0000259" key="10">
    <source>
        <dbReference type="PROSITE" id="PS50156"/>
    </source>
</evidence>
<dbReference type="SUPFAM" id="SSF56672">
    <property type="entry name" value="DNA/RNA polymerases"/>
    <property type="match status" value="1"/>
</dbReference>
<feature type="region of interest" description="Disordered" evidence="8">
    <location>
        <begin position="2833"/>
        <end position="2859"/>
    </location>
</feature>
<feature type="transmembrane region" description="Helical" evidence="9">
    <location>
        <begin position="3484"/>
        <end position="3507"/>
    </location>
</feature>
<evidence type="ECO:0000256" key="9">
    <source>
        <dbReference type="SAM" id="Phobius"/>
    </source>
</evidence>
<feature type="region of interest" description="Disordered" evidence="8">
    <location>
        <begin position="1721"/>
        <end position="1817"/>
    </location>
</feature>
<feature type="compositionally biased region" description="Acidic residues" evidence="8">
    <location>
        <begin position="148"/>
        <end position="157"/>
    </location>
</feature>
<dbReference type="OrthoDB" id="429851at2759"/>
<evidence type="ECO:0000256" key="8">
    <source>
        <dbReference type="SAM" id="MobiDB-lite"/>
    </source>
</evidence>
<feature type="compositionally biased region" description="Basic and acidic residues" evidence="8">
    <location>
        <begin position="1757"/>
        <end position="1778"/>
    </location>
</feature>
<evidence type="ECO:0000313" key="12">
    <source>
        <dbReference type="EMBL" id="CAL4786729.1"/>
    </source>
</evidence>
<dbReference type="PANTHER" id="PTHR45951">
    <property type="entry name" value="PROTEIN DISPATCHED-RELATED"/>
    <property type="match status" value="1"/>
</dbReference>
<dbReference type="PANTHER" id="PTHR45951:SF7">
    <property type="entry name" value="SSD DOMAIN-CONTAINING PROTEIN"/>
    <property type="match status" value="1"/>
</dbReference>
<proteinExistence type="inferred from homology"/>
<dbReference type="SUPFAM" id="SSF82866">
    <property type="entry name" value="Multidrug efflux transporter AcrB transmembrane domain"/>
    <property type="match status" value="2"/>
</dbReference>
<feature type="transmembrane region" description="Helical" evidence="9">
    <location>
        <begin position="842"/>
        <end position="867"/>
    </location>
</feature>
<dbReference type="Pfam" id="PF12349">
    <property type="entry name" value="Sterol-sensing"/>
    <property type="match status" value="1"/>
</dbReference>
<feature type="transmembrane region" description="Helical" evidence="9">
    <location>
        <begin position="3412"/>
        <end position="3434"/>
    </location>
</feature>
<feature type="compositionally biased region" description="Polar residues" evidence="8">
    <location>
        <begin position="1803"/>
        <end position="1813"/>
    </location>
</feature>
<dbReference type="InterPro" id="IPR011010">
    <property type="entry name" value="DNA_brk_join_enz"/>
</dbReference>
<keyword evidence="3 9" id="KW-1133">Transmembrane helix</keyword>
<feature type="transmembrane region" description="Helical" evidence="9">
    <location>
        <begin position="3454"/>
        <end position="3472"/>
    </location>
</feature>
<feature type="compositionally biased region" description="Basic and acidic residues" evidence="8">
    <location>
        <begin position="1644"/>
        <end position="1655"/>
    </location>
</feature>
<dbReference type="InterPro" id="IPR000477">
    <property type="entry name" value="RT_dom"/>
</dbReference>
<protein>
    <submittedName>
        <fullName evidence="12">Protein dispatched homolog 1 (Protein chameleon)</fullName>
    </submittedName>
</protein>
<feature type="compositionally biased region" description="Basic and acidic residues" evidence="8">
    <location>
        <begin position="1668"/>
        <end position="1678"/>
    </location>
</feature>
<evidence type="ECO:0000313" key="11">
    <source>
        <dbReference type="EMBL" id="CAI3999417.1"/>
    </source>
</evidence>
<evidence type="ECO:0000256" key="6">
    <source>
        <dbReference type="ARBA" id="ARBA00023180"/>
    </source>
</evidence>
<comment type="caution">
    <text evidence="11">The sequence shown here is derived from an EMBL/GenBank/DDBJ whole genome shotgun (WGS) entry which is preliminary data.</text>
</comment>
<evidence type="ECO:0000313" key="13">
    <source>
        <dbReference type="Proteomes" id="UP001152797"/>
    </source>
</evidence>
<dbReference type="GO" id="GO:0016020">
    <property type="term" value="C:membrane"/>
    <property type="evidence" value="ECO:0007669"/>
    <property type="project" value="UniProtKB-SubCell"/>
</dbReference>
<feature type="compositionally biased region" description="Basic and acidic residues" evidence="8">
    <location>
        <begin position="1988"/>
        <end position="1997"/>
    </location>
</feature>
<gene>
    <name evidence="11" type="ORF">C1SCF055_LOCUS25613</name>
</gene>
<keyword evidence="13" id="KW-1185">Reference proteome</keyword>
<dbReference type="Gene3D" id="3.30.70.270">
    <property type="match status" value="1"/>
</dbReference>
<feature type="compositionally biased region" description="Basic and acidic residues" evidence="8">
    <location>
        <begin position="3607"/>
        <end position="3628"/>
    </location>
</feature>
<name>A0A9P1CYJ9_9DINO</name>
<dbReference type="SUPFAM" id="SSF56349">
    <property type="entry name" value="DNA breaking-rejoining enzymes"/>
    <property type="match status" value="1"/>
</dbReference>
<feature type="compositionally biased region" description="Gly residues" evidence="8">
    <location>
        <begin position="62"/>
        <end position="71"/>
    </location>
</feature>
<evidence type="ECO:0000256" key="2">
    <source>
        <dbReference type="ARBA" id="ARBA00022692"/>
    </source>
</evidence>
<evidence type="ECO:0000256" key="3">
    <source>
        <dbReference type="ARBA" id="ARBA00022989"/>
    </source>
</evidence>
<dbReference type="InterPro" id="IPR052081">
    <property type="entry name" value="Dispatched_Hh_regulator"/>
</dbReference>
<feature type="region of interest" description="Disordered" evidence="8">
    <location>
        <begin position="1"/>
        <end position="159"/>
    </location>
</feature>
<dbReference type="Pfam" id="PF00078">
    <property type="entry name" value="RVT_1"/>
    <property type="match status" value="1"/>
</dbReference>
<dbReference type="PROSITE" id="PS50156">
    <property type="entry name" value="SSD"/>
    <property type="match status" value="2"/>
</dbReference>
<keyword evidence="5" id="KW-0233">DNA recombination</keyword>
<comment type="subcellular location">
    <subcellularLocation>
        <location evidence="1">Membrane</location>
        <topology evidence="1">Multi-pass membrane protein</topology>
    </subcellularLocation>
</comment>
<feature type="region of interest" description="Disordered" evidence="8">
    <location>
        <begin position="2799"/>
        <end position="2818"/>
    </location>
</feature>
<evidence type="ECO:0000256" key="4">
    <source>
        <dbReference type="ARBA" id="ARBA00023136"/>
    </source>
</evidence>
<reference evidence="11" key="1">
    <citation type="submission" date="2022-10" db="EMBL/GenBank/DDBJ databases">
        <authorList>
            <person name="Chen Y."/>
            <person name="Dougan E. K."/>
            <person name="Chan C."/>
            <person name="Rhodes N."/>
            <person name="Thang M."/>
        </authorList>
    </citation>
    <scope>NUCLEOTIDE SEQUENCE</scope>
</reference>
<feature type="compositionally biased region" description="Basic residues" evidence="8">
    <location>
        <begin position="1656"/>
        <end position="1665"/>
    </location>
</feature>
<dbReference type="InterPro" id="IPR013762">
    <property type="entry name" value="Integrase-like_cat_sf"/>
</dbReference>
<feature type="transmembrane region" description="Helical" evidence="9">
    <location>
        <begin position="179"/>
        <end position="200"/>
    </location>
</feature>
<accession>A0A9P1CYJ9</accession>
<dbReference type="Proteomes" id="UP001152797">
    <property type="component" value="Unassembled WGS sequence"/>
</dbReference>
<keyword evidence="4 9" id="KW-0472">Membrane</keyword>